<dbReference type="InterPro" id="IPR006501">
    <property type="entry name" value="Pectinesterase_inhib_dom"/>
</dbReference>
<feature type="domain" description="Pectinesterase inhibitor" evidence="4">
    <location>
        <begin position="35"/>
        <end position="179"/>
    </location>
</feature>
<dbReference type="PANTHER" id="PTHR31080:SF296">
    <property type="entry name" value="OS05G0360900 PROTEIN"/>
    <property type="match status" value="1"/>
</dbReference>
<dbReference type="SMART" id="SM00856">
    <property type="entry name" value="PMEI"/>
    <property type="match status" value="1"/>
</dbReference>
<organism evidence="5 6">
    <name type="scientific">Stylosanthes scabra</name>
    <dbReference type="NCBI Taxonomy" id="79078"/>
    <lineage>
        <taxon>Eukaryota</taxon>
        <taxon>Viridiplantae</taxon>
        <taxon>Streptophyta</taxon>
        <taxon>Embryophyta</taxon>
        <taxon>Tracheophyta</taxon>
        <taxon>Spermatophyta</taxon>
        <taxon>Magnoliopsida</taxon>
        <taxon>eudicotyledons</taxon>
        <taxon>Gunneridae</taxon>
        <taxon>Pentapetalae</taxon>
        <taxon>rosids</taxon>
        <taxon>fabids</taxon>
        <taxon>Fabales</taxon>
        <taxon>Fabaceae</taxon>
        <taxon>Papilionoideae</taxon>
        <taxon>50 kb inversion clade</taxon>
        <taxon>dalbergioids sensu lato</taxon>
        <taxon>Dalbergieae</taxon>
        <taxon>Pterocarpus clade</taxon>
        <taxon>Stylosanthes</taxon>
    </lineage>
</organism>
<dbReference type="Gene3D" id="1.20.140.40">
    <property type="entry name" value="Invertase/pectin methylesterase inhibitor family protein"/>
    <property type="match status" value="1"/>
</dbReference>
<evidence type="ECO:0000256" key="3">
    <source>
        <dbReference type="SAM" id="MobiDB-lite"/>
    </source>
</evidence>
<dbReference type="Pfam" id="PF04043">
    <property type="entry name" value="PMEI"/>
    <property type="match status" value="1"/>
</dbReference>
<evidence type="ECO:0000256" key="1">
    <source>
        <dbReference type="ARBA" id="ARBA00022729"/>
    </source>
</evidence>
<protein>
    <recommendedName>
        <fullName evidence="4">Pectinesterase inhibitor domain-containing protein</fullName>
    </recommendedName>
</protein>
<reference evidence="5 6" key="1">
    <citation type="journal article" date="2023" name="Plants (Basel)">
        <title>Bridging the Gap: Combining Genomics and Transcriptomics Approaches to Understand Stylosanthes scabra, an Orphan Legume from the Brazilian Caatinga.</title>
        <authorList>
            <person name="Ferreira-Neto J.R.C."/>
            <person name="da Silva M.D."/>
            <person name="Binneck E."/>
            <person name="de Melo N.F."/>
            <person name="da Silva R.H."/>
            <person name="de Melo A.L.T.M."/>
            <person name="Pandolfi V."/>
            <person name="Bustamante F.O."/>
            <person name="Brasileiro-Vidal A.C."/>
            <person name="Benko-Iseppon A.M."/>
        </authorList>
    </citation>
    <scope>NUCLEOTIDE SEQUENCE [LARGE SCALE GENOMIC DNA]</scope>
    <source>
        <tissue evidence="5">Leaves</tissue>
    </source>
</reference>
<name>A0ABU6U440_9FABA</name>
<dbReference type="EMBL" id="JASCZI010120841">
    <property type="protein sequence ID" value="MED6155549.1"/>
    <property type="molecule type" value="Genomic_DNA"/>
</dbReference>
<sequence>MGGQMGAPAMAGPMGGQMGAPAMGGQMGAQPNAAKGNDLINFICSIDPKSKDLCIKVLASDPISPQATLQDLTLVSLKVAAANASGILTECKTLIDDPNLDPAFQQGLADCKQTLLDAEGQLEDTIAATLANKEHDAQIWLQAALAAIDTCDASIPGDDDILSQQAVIFRQLCNFAITLNNALTPKANSNNPNFQGGDAPKFNPK</sequence>
<comment type="similarity">
    <text evidence="2">Belongs to the PMEI family.</text>
</comment>
<evidence type="ECO:0000256" key="2">
    <source>
        <dbReference type="ARBA" id="ARBA00038471"/>
    </source>
</evidence>
<keyword evidence="6" id="KW-1185">Reference proteome</keyword>
<dbReference type="InterPro" id="IPR051955">
    <property type="entry name" value="PME_Inhibitor"/>
</dbReference>
<dbReference type="PANTHER" id="PTHR31080">
    <property type="entry name" value="PECTINESTERASE INHIBITOR-LIKE"/>
    <property type="match status" value="1"/>
</dbReference>
<evidence type="ECO:0000259" key="4">
    <source>
        <dbReference type="SMART" id="SM00856"/>
    </source>
</evidence>
<dbReference type="Proteomes" id="UP001341840">
    <property type="component" value="Unassembled WGS sequence"/>
</dbReference>
<accession>A0ABU6U440</accession>
<dbReference type="NCBIfam" id="TIGR01614">
    <property type="entry name" value="PME_inhib"/>
    <property type="match status" value="1"/>
</dbReference>
<dbReference type="SUPFAM" id="SSF101148">
    <property type="entry name" value="Plant invertase/pectin methylesterase inhibitor"/>
    <property type="match status" value="1"/>
</dbReference>
<gene>
    <name evidence="5" type="ORF">PIB30_006051</name>
</gene>
<comment type="caution">
    <text evidence="5">The sequence shown here is derived from an EMBL/GenBank/DDBJ whole genome shotgun (WGS) entry which is preliminary data.</text>
</comment>
<evidence type="ECO:0000313" key="6">
    <source>
        <dbReference type="Proteomes" id="UP001341840"/>
    </source>
</evidence>
<feature type="region of interest" description="Disordered" evidence="3">
    <location>
        <begin position="186"/>
        <end position="205"/>
    </location>
</feature>
<evidence type="ECO:0000313" key="5">
    <source>
        <dbReference type="EMBL" id="MED6155549.1"/>
    </source>
</evidence>
<proteinExistence type="inferred from homology"/>
<dbReference type="InterPro" id="IPR035513">
    <property type="entry name" value="Invertase/methylesterase_inhib"/>
</dbReference>
<keyword evidence="1" id="KW-0732">Signal</keyword>